<evidence type="ECO:0000313" key="4">
    <source>
        <dbReference type="Proteomes" id="UP000250043"/>
    </source>
</evidence>
<proteinExistence type="inferred from homology"/>
<dbReference type="InterPro" id="IPR036291">
    <property type="entry name" value="NAD(P)-bd_dom_sf"/>
</dbReference>
<dbReference type="EMBL" id="KV722343">
    <property type="protein sequence ID" value="OCH94541.1"/>
    <property type="molecule type" value="Genomic_DNA"/>
</dbReference>
<protein>
    <submittedName>
        <fullName evidence="3">NAD(P)-binding protein</fullName>
    </submittedName>
</protein>
<dbReference type="PANTHER" id="PTHR43976">
    <property type="entry name" value="SHORT CHAIN DEHYDROGENASE"/>
    <property type="match status" value="1"/>
</dbReference>
<name>A0A8E2DRU9_9APHY</name>
<organism evidence="3 4">
    <name type="scientific">Obba rivulosa</name>
    <dbReference type="NCBI Taxonomy" id="1052685"/>
    <lineage>
        <taxon>Eukaryota</taxon>
        <taxon>Fungi</taxon>
        <taxon>Dikarya</taxon>
        <taxon>Basidiomycota</taxon>
        <taxon>Agaricomycotina</taxon>
        <taxon>Agaricomycetes</taxon>
        <taxon>Polyporales</taxon>
        <taxon>Gelatoporiaceae</taxon>
        <taxon>Obba</taxon>
    </lineage>
</organism>
<evidence type="ECO:0000313" key="3">
    <source>
        <dbReference type="EMBL" id="OCH94541.1"/>
    </source>
</evidence>
<dbReference type="PRINTS" id="PR00081">
    <property type="entry name" value="GDHRDH"/>
</dbReference>
<keyword evidence="2" id="KW-0560">Oxidoreductase</keyword>
<comment type="similarity">
    <text evidence="1">Belongs to the short-chain dehydrogenases/reductases (SDR) family.</text>
</comment>
<evidence type="ECO:0000256" key="1">
    <source>
        <dbReference type="ARBA" id="ARBA00006484"/>
    </source>
</evidence>
<dbReference type="OrthoDB" id="1274115at2759"/>
<gene>
    <name evidence="3" type="ORF">OBBRIDRAFT_884730</name>
</gene>
<dbReference type="PANTHER" id="PTHR43976:SF16">
    <property type="entry name" value="SHORT-CHAIN DEHYDROGENASE_REDUCTASE FAMILY PROTEIN"/>
    <property type="match status" value="1"/>
</dbReference>
<keyword evidence="4" id="KW-1185">Reference proteome</keyword>
<sequence length="264" mass="28395">MSDSGSDRVDAIVIILQSRGDNGVATLRGPNVLADRSAKYPSSRLLVLKLDVKNQEEIFVAFAKAREAFGRLDVVFNNAAYTTISEVESAQGNEDAVRDMFEVIFWGAAHITQAAIKFFREVNKPVGGRLLQLFSRAGLQGVPACGFYSATKFAFEGLSEITIVEPGPSHTTAQANFVIVPQHSAYANAPASAVRAMMDDFSKGVGLDDPKKAILKFCDLVDVPEPPLRLPIGKPAVESAKKGEDLIAAVAAYASWSEGLEFSK</sequence>
<accession>A0A8E2DRU9</accession>
<dbReference type="InterPro" id="IPR002347">
    <property type="entry name" value="SDR_fam"/>
</dbReference>
<dbReference type="Gene3D" id="3.40.50.720">
    <property type="entry name" value="NAD(P)-binding Rossmann-like Domain"/>
    <property type="match status" value="1"/>
</dbReference>
<dbReference type="AlphaFoldDB" id="A0A8E2DRU9"/>
<reference evidence="3 4" key="1">
    <citation type="submission" date="2016-07" db="EMBL/GenBank/DDBJ databases">
        <title>Draft genome of the white-rot fungus Obba rivulosa 3A-2.</title>
        <authorList>
            <consortium name="DOE Joint Genome Institute"/>
            <person name="Miettinen O."/>
            <person name="Riley R."/>
            <person name="Acob R."/>
            <person name="Barry K."/>
            <person name="Cullen D."/>
            <person name="De Vries R."/>
            <person name="Hainaut M."/>
            <person name="Hatakka A."/>
            <person name="Henrissat B."/>
            <person name="Hilden K."/>
            <person name="Kuo R."/>
            <person name="Labutti K."/>
            <person name="Lipzen A."/>
            <person name="Makela M.R."/>
            <person name="Sandor L."/>
            <person name="Spatafora J.W."/>
            <person name="Grigoriev I.V."/>
            <person name="Hibbett D.S."/>
        </authorList>
    </citation>
    <scope>NUCLEOTIDE SEQUENCE [LARGE SCALE GENOMIC DNA]</scope>
    <source>
        <strain evidence="3 4">3A-2</strain>
    </source>
</reference>
<evidence type="ECO:0000256" key="2">
    <source>
        <dbReference type="ARBA" id="ARBA00023002"/>
    </source>
</evidence>
<dbReference type="SUPFAM" id="SSF51735">
    <property type="entry name" value="NAD(P)-binding Rossmann-fold domains"/>
    <property type="match status" value="1"/>
</dbReference>
<dbReference type="GO" id="GO:0016491">
    <property type="term" value="F:oxidoreductase activity"/>
    <property type="evidence" value="ECO:0007669"/>
    <property type="project" value="UniProtKB-KW"/>
</dbReference>
<dbReference type="Proteomes" id="UP000250043">
    <property type="component" value="Unassembled WGS sequence"/>
</dbReference>
<dbReference type="InterPro" id="IPR051911">
    <property type="entry name" value="SDR_oxidoreductase"/>
</dbReference>
<dbReference type="Pfam" id="PF00106">
    <property type="entry name" value="adh_short"/>
    <property type="match status" value="1"/>
</dbReference>